<feature type="repeat" description="ANK" evidence="1">
    <location>
        <begin position="307"/>
        <end position="339"/>
    </location>
</feature>
<dbReference type="SMART" id="SM00248">
    <property type="entry name" value="ANK"/>
    <property type="match status" value="6"/>
</dbReference>
<dbReference type="HOGENOM" id="CLU_754277_0_0_12"/>
<dbReference type="Proteomes" id="UP000006048">
    <property type="component" value="Chromosome"/>
</dbReference>
<dbReference type="STRING" id="869212.Turpa_0201"/>
<evidence type="ECO:0000313" key="3">
    <source>
        <dbReference type="EMBL" id="AFM10863.1"/>
    </source>
</evidence>
<dbReference type="EMBL" id="CP002959">
    <property type="protein sequence ID" value="AFM10863.1"/>
    <property type="molecule type" value="Genomic_DNA"/>
</dbReference>
<accession>I4B0Q6</accession>
<dbReference type="AlphaFoldDB" id="I4B0Q6"/>
<dbReference type="PROSITE" id="PS50088">
    <property type="entry name" value="ANK_REPEAT"/>
    <property type="match status" value="4"/>
</dbReference>
<dbReference type="PANTHER" id="PTHR46224:SF64">
    <property type="entry name" value="IQ MOTIF AND ANKYRIN REPEAT DOMAIN-CONTAINING PROTEIN 1"/>
    <property type="match status" value="1"/>
</dbReference>
<keyword evidence="2" id="KW-0732">Signal</keyword>
<keyword evidence="4" id="KW-1185">Reference proteome</keyword>
<gene>
    <name evidence="3" type="ordered locus">Turpa_0201</name>
</gene>
<reference evidence="3 4" key="1">
    <citation type="submission" date="2012-06" db="EMBL/GenBank/DDBJ databases">
        <title>The complete chromosome of genome of Turneriella parva DSM 21527.</title>
        <authorList>
            <consortium name="US DOE Joint Genome Institute (JGI-PGF)"/>
            <person name="Lucas S."/>
            <person name="Han J."/>
            <person name="Lapidus A."/>
            <person name="Bruce D."/>
            <person name="Goodwin L."/>
            <person name="Pitluck S."/>
            <person name="Peters L."/>
            <person name="Kyrpides N."/>
            <person name="Mavromatis K."/>
            <person name="Ivanova N."/>
            <person name="Mikhailova N."/>
            <person name="Chertkov O."/>
            <person name="Detter J.C."/>
            <person name="Tapia R."/>
            <person name="Han C."/>
            <person name="Land M."/>
            <person name="Hauser L."/>
            <person name="Markowitz V."/>
            <person name="Cheng J.-F."/>
            <person name="Hugenholtz P."/>
            <person name="Woyke T."/>
            <person name="Wu D."/>
            <person name="Gronow S."/>
            <person name="Wellnitz S."/>
            <person name="Brambilla E."/>
            <person name="Klenk H.-P."/>
            <person name="Eisen J.A."/>
        </authorList>
    </citation>
    <scope>NUCLEOTIDE SEQUENCE [LARGE SCALE GENOMIC DNA]</scope>
    <source>
        <strain evidence="4">ATCC BAA-1111 / DSM 21527 / NCTC 11395 / H</strain>
    </source>
</reference>
<feature type="repeat" description="ANK" evidence="1">
    <location>
        <begin position="241"/>
        <end position="273"/>
    </location>
</feature>
<dbReference type="OrthoDB" id="331277at2"/>
<dbReference type="SUPFAM" id="SSF48403">
    <property type="entry name" value="Ankyrin repeat"/>
    <property type="match status" value="1"/>
</dbReference>
<feature type="repeat" description="ANK" evidence="1">
    <location>
        <begin position="174"/>
        <end position="206"/>
    </location>
</feature>
<dbReference type="Pfam" id="PF13857">
    <property type="entry name" value="Ank_5"/>
    <property type="match status" value="1"/>
</dbReference>
<protein>
    <submittedName>
        <fullName evidence="3">Ankyrin</fullName>
    </submittedName>
</protein>
<feature type="signal peptide" evidence="2">
    <location>
        <begin position="1"/>
        <end position="22"/>
    </location>
</feature>
<dbReference type="KEGG" id="tpx:Turpa_0201"/>
<dbReference type="PANTHER" id="PTHR46224">
    <property type="entry name" value="ANKYRIN REPEAT FAMILY PROTEIN"/>
    <property type="match status" value="1"/>
</dbReference>
<name>I4B0Q6_TURPD</name>
<sequence>MNRFTKATLYILVSCIFAPQCASGSGRLSTRTARMQQFMDRFEIAMRNACDTGSQQAFVLENADSVAIYQGRVSKAGRQNLYSLQEKDIDNLARNVSSIKPNFAAGIAISAGKEELEGSFIAFCELDVSALAVKGEQIVIRPTGINALVMSAHQGDLPAVQRLLASGINLHQQTMGSPLMAAADNDQAAMVTFLLKRGARINDRSNRNGMTALHFAARKARLNTMKVLLRAGAKLEIADNDDYTPLWSAACSDNIEAIKLLLASGAKLQRLDKNGNNIVAAAAGNGANAAIQYLVQKGLNPRHANRYGRTALFDAIERQQPETVRLLLSYGLDANATTASGKTPLATAKILGAANIITMLEKAGARE</sequence>
<dbReference type="PROSITE" id="PS50297">
    <property type="entry name" value="ANK_REP_REGION"/>
    <property type="match status" value="3"/>
</dbReference>
<evidence type="ECO:0000256" key="1">
    <source>
        <dbReference type="PROSITE-ProRule" id="PRU00023"/>
    </source>
</evidence>
<keyword evidence="1" id="KW-0040">ANK repeat</keyword>
<dbReference type="PRINTS" id="PR01415">
    <property type="entry name" value="ANKYRIN"/>
</dbReference>
<evidence type="ECO:0000313" key="4">
    <source>
        <dbReference type="Proteomes" id="UP000006048"/>
    </source>
</evidence>
<dbReference type="InterPro" id="IPR002110">
    <property type="entry name" value="Ankyrin_rpt"/>
</dbReference>
<organism evidence="3 4">
    <name type="scientific">Turneriella parva (strain ATCC BAA-1111 / DSM 21527 / NCTC 11395 / H)</name>
    <name type="common">Leptospira parva</name>
    <dbReference type="NCBI Taxonomy" id="869212"/>
    <lineage>
        <taxon>Bacteria</taxon>
        <taxon>Pseudomonadati</taxon>
        <taxon>Spirochaetota</taxon>
        <taxon>Spirochaetia</taxon>
        <taxon>Leptospirales</taxon>
        <taxon>Leptospiraceae</taxon>
        <taxon>Turneriella</taxon>
    </lineage>
</organism>
<feature type="repeat" description="ANK" evidence="1">
    <location>
        <begin position="208"/>
        <end position="240"/>
    </location>
</feature>
<dbReference type="Gene3D" id="1.25.40.20">
    <property type="entry name" value="Ankyrin repeat-containing domain"/>
    <property type="match status" value="2"/>
</dbReference>
<dbReference type="InterPro" id="IPR051616">
    <property type="entry name" value="Cul2-RING_E3_ligase_SR"/>
</dbReference>
<proteinExistence type="predicted"/>
<dbReference type="Pfam" id="PF12796">
    <property type="entry name" value="Ank_2"/>
    <property type="match status" value="2"/>
</dbReference>
<feature type="chain" id="PRO_5003685716" evidence="2">
    <location>
        <begin position="23"/>
        <end position="367"/>
    </location>
</feature>
<dbReference type="InterPro" id="IPR036770">
    <property type="entry name" value="Ankyrin_rpt-contain_sf"/>
</dbReference>
<evidence type="ECO:0000256" key="2">
    <source>
        <dbReference type="SAM" id="SignalP"/>
    </source>
</evidence>